<evidence type="ECO:0000256" key="7">
    <source>
        <dbReference type="ARBA" id="ARBA00022723"/>
    </source>
</evidence>
<comment type="caution">
    <text evidence="13">The sequence shown here is derived from an EMBL/GenBank/DDBJ whole genome shotgun (WGS) entry which is preliminary data.</text>
</comment>
<dbReference type="Pfam" id="PF13353">
    <property type="entry name" value="Fer4_12"/>
    <property type="match status" value="1"/>
</dbReference>
<dbReference type="SFLD" id="SFLDS00029">
    <property type="entry name" value="Radical_SAM"/>
    <property type="match status" value="1"/>
</dbReference>
<dbReference type="PROSITE" id="PS01087">
    <property type="entry name" value="RADICAL_ACTIVATING"/>
    <property type="match status" value="1"/>
</dbReference>
<evidence type="ECO:0000313" key="13">
    <source>
        <dbReference type="EMBL" id="MBC5725055.1"/>
    </source>
</evidence>
<sequence length="169" mass="18933">MEGSIRIAGTVGESIVDGPGFRYTLFTQGCPHHCPGCHNPQTHDFAGGRDMELEALLRDMCKNPLVKGVTFSGGEPFCQPEPLYRLAVELKKKGKHLMAYSGYTFEELLGLPDPSVKKLLSQLDLLVDGRFIEAERNIELRFRGSENQRVLDVPRSLAEQAPVWAEQYR</sequence>
<dbReference type="Gene3D" id="3.20.20.70">
    <property type="entry name" value="Aldolase class I"/>
    <property type="match status" value="1"/>
</dbReference>
<evidence type="ECO:0000256" key="10">
    <source>
        <dbReference type="ARBA" id="ARBA00023014"/>
    </source>
</evidence>
<dbReference type="InterPro" id="IPR034457">
    <property type="entry name" value="Organic_radical-activating"/>
</dbReference>
<dbReference type="NCBIfam" id="TIGR02491">
    <property type="entry name" value="NrdG"/>
    <property type="match status" value="1"/>
</dbReference>
<dbReference type="SFLD" id="SFLDF00299">
    <property type="entry name" value="anaerobic_ribonucleoside-triph"/>
    <property type="match status" value="1"/>
</dbReference>
<dbReference type="PIRSF" id="PIRSF000368">
    <property type="entry name" value="NrdG"/>
    <property type="match status" value="1"/>
</dbReference>
<dbReference type="SFLD" id="SFLDG01063">
    <property type="entry name" value="activating_enzymes__group_1"/>
    <property type="match status" value="1"/>
</dbReference>
<dbReference type="Proteomes" id="UP000606499">
    <property type="component" value="Unassembled WGS sequence"/>
</dbReference>
<evidence type="ECO:0000256" key="8">
    <source>
        <dbReference type="ARBA" id="ARBA00023002"/>
    </source>
</evidence>
<dbReference type="PANTHER" id="PTHR30352">
    <property type="entry name" value="PYRUVATE FORMATE-LYASE-ACTIVATING ENZYME"/>
    <property type="match status" value="1"/>
</dbReference>
<dbReference type="SFLD" id="SFLDG01066">
    <property type="entry name" value="organic_radical-activating_enz"/>
    <property type="match status" value="1"/>
</dbReference>
<dbReference type="PANTHER" id="PTHR30352:SF2">
    <property type="entry name" value="ANAEROBIC RIBONUCLEOSIDE-TRIPHOSPHATE REDUCTASE-ACTIVATING PROTEIN"/>
    <property type="match status" value="1"/>
</dbReference>
<dbReference type="InterPro" id="IPR058240">
    <property type="entry name" value="rSAM_sf"/>
</dbReference>
<dbReference type="InterPro" id="IPR013785">
    <property type="entry name" value="Aldolase_TIM"/>
</dbReference>
<dbReference type="InterPro" id="IPR012837">
    <property type="entry name" value="NrdG"/>
</dbReference>
<dbReference type="InterPro" id="IPR007197">
    <property type="entry name" value="rSAM"/>
</dbReference>
<evidence type="ECO:0000256" key="1">
    <source>
        <dbReference type="ARBA" id="ARBA00001966"/>
    </source>
</evidence>
<dbReference type="EMBL" id="JACOPL010000005">
    <property type="protein sequence ID" value="MBC5725055.1"/>
    <property type="molecule type" value="Genomic_DNA"/>
</dbReference>
<organism evidence="13 14">
    <name type="scientific">Agathobaculum faecis</name>
    <dbReference type="NCBI Taxonomy" id="2763013"/>
    <lineage>
        <taxon>Bacteria</taxon>
        <taxon>Bacillati</taxon>
        <taxon>Bacillota</taxon>
        <taxon>Clostridia</taxon>
        <taxon>Eubacteriales</taxon>
        <taxon>Butyricicoccaceae</taxon>
        <taxon>Agathobaculum</taxon>
    </lineage>
</organism>
<gene>
    <name evidence="13" type="primary">nrdG</name>
    <name evidence="13" type="ORF">H8S45_06245</name>
</gene>
<name>A0A923RY68_9FIRM</name>
<keyword evidence="6" id="KW-0949">S-adenosyl-L-methionine</keyword>
<keyword evidence="8 12" id="KW-0560">Oxidoreductase</keyword>
<dbReference type="AlphaFoldDB" id="A0A923RY68"/>
<comment type="function">
    <text evidence="2 12">Activation of anaerobic ribonucleoside-triphosphate reductase under anaerobic conditions by generation of an organic free radical, using S-adenosylmethionine and reduced flavodoxin as cosubstrates to produce 5'-deoxy-adenosine.</text>
</comment>
<evidence type="ECO:0000256" key="2">
    <source>
        <dbReference type="ARBA" id="ARBA00003852"/>
    </source>
</evidence>
<dbReference type="EC" id="1.97.1.-" evidence="12"/>
<keyword evidence="14" id="KW-1185">Reference proteome</keyword>
<comment type="cofactor">
    <cofactor evidence="1">
        <name>[4Fe-4S] cluster</name>
        <dbReference type="ChEBI" id="CHEBI:49883"/>
    </cofactor>
</comment>
<dbReference type="GO" id="GO:0043365">
    <property type="term" value="F:[formate-C-acetyltransferase]-activating enzyme activity"/>
    <property type="evidence" value="ECO:0007669"/>
    <property type="project" value="InterPro"/>
</dbReference>
<evidence type="ECO:0000313" key="14">
    <source>
        <dbReference type="Proteomes" id="UP000606499"/>
    </source>
</evidence>
<evidence type="ECO:0000256" key="5">
    <source>
        <dbReference type="ARBA" id="ARBA00022485"/>
    </source>
</evidence>
<evidence type="ECO:0000256" key="9">
    <source>
        <dbReference type="ARBA" id="ARBA00023004"/>
    </source>
</evidence>
<evidence type="ECO:0000256" key="12">
    <source>
        <dbReference type="PIRNR" id="PIRNR000368"/>
    </source>
</evidence>
<dbReference type="GO" id="GO:0051539">
    <property type="term" value="F:4 iron, 4 sulfur cluster binding"/>
    <property type="evidence" value="ECO:0007669"/>
    <property type="project" value="UniProtKB-KW"/>
</dbReference>
<dbReference type="RefSeq" id="WP_054327061.1">
    <property type="nucleotide sequence ID" value="NZ_JACOPL010000005.1"/>
</dbReference>
<keyword evidence="7" id="KW-0479">Metal-binding</keyword>
<dbReference type="CDD" id="cd01335">
    <property type="entry name" value="Radical_SAM"/>
    <property type="match status" value="1"/>
</dbReference>
<keyword evidence="10" id="KW-0411">Iron-sulfur</keyword>
<comment type="catalytic activity">
    <reaction evidence="11">
        <text>glycyl-[protein] + reduced [flavodoxin] + S-adenosyl-L-methionine = glycin-2-yl radical-[protein] + semiquinone [flavodoxin] + 5'-deoxyadenosine + L-methionine + H(+)</text>
        <dbReference type="Rhea" id="RHEA:61976"/>
        <dbReference type="Rhea" id="RHEA-COMP:10622"/>
        <dbReference type="Rhea" id="RHEA-COMP:14480"/>
        <dbReference type="Rhea" id="RHEA-COMP:15993"/>
        <dbReference type="Rhea" id="RHEA-COMP:15994"/>
        <dbReference type="ChEBI" id="CHEBI:15378"/>
        <dbReference type="ChEBI" id="CHEBI:17319"/>
        <dbReference type="ChEBI" id="CHEBI:29947"/>
        <dbReference type="ChEBI" id="CHEBI:32722"/>
        <dbReference type="ChEBI" id="CHEBI:57618"/>
        <dbReference type="ChEBI" id="CHEBI:57844"/>
        <dbReference type="ChEBI" id="CHEBI:59789"/>
        <dbReference type="ChEBI" id="CHEBI:140311"/>
    </reaction>
</comment>
<protein>
    <recommendedName>
        <fullName evidence="4 12">Anaerobic ribonucleoside-triphosphate reductase-activating protein</fullName>
        <ecNumber evidence="12">1.97.1.-</ecNumber>
    </recommendedName>
</protein>
<dbReference type="InterPro" id="IPR001989">
    <property type="entry name" value="Radical_activat_CS"/>
</dbReference>
<reference evidence="13" key="1">
    <citation type="submission" date="2020-08" db="EMBL/GenBank/DDBJ databases">
        <title>Genome public.</title>
        <authorList>
            <person name="Liu C."/>
            <person name="Sun Q."/>
        </authorList>
    </citation>
    <scope>NUCLEOTIDE SEQUENCE</scope>
    <source>
        <strain evidence="13">NSJ-28</strain>
    </source>
</reference>
<dbReference type="GO" id="GO:0046872">
    <property type="term" value="F:metal ion binding"/>
    <property type="evidence" value="ECO:0007669"/>
    <property type="project" value="UniProtKB-KW"/>
</dbReference>
<comment type="similarity">
    <text evidence="3 12">Belongs to the organic radical-activating enzymes family.</text>
</comment>
<accession>A0A923RY68</accession>
<evidence type="ECO:0000256" key="3">
    <source>
        <dbReference type="ARBA" id="ARBA00009777"/>
    </source>
</evidence>
<evidence type="ECO:0000256" key="4">
    <source>
        <dbReference type="ARBA" id="ARBA00014281"/>
    </source>
</evidence>
<proteinExistence type="inferred from homology"/>
<dbReference type="SUPFAM" id="SSF102114">
    <property type="entry name" value="Radical SAM enzymes"/>
    <property type="match status" value="1"/>
</dbReference>
<evidence type="ECO:0000256" key="6">
    <source>
        <dbReference type="ARBA" id="ARBA00022691"/>
    </source>
</evidence>
<keyword evidence="9" id="KW-0408">Iron</keyword>
<keyword evidence="5" id="KW-0004">4Fe-4S</keyword>
<dbReference type="GO" id="GO:0004748">
    <property type="term" value="F:ribonucleoside-diphosphate reductase activity, thioredoxin disulfide as acceptor"/>
    <property type="evidence" value="ECO:0007669"/>
    <property type="project" value="TreeGrafter"/>
</dbReference>
<evidence type="ECO:0000256" key="11">
    <source>
        <dbReference type="ARBA" id="ARBA00047365"/>
    </source>
</evidence>